<evidence type="ECO:0000313" key="3">
    <source>
        <dbReference type="Proteomes" id="UP000253664"/>
    </source>
</evidence>
<evidence type="ECO:0000313" key="2">
    <source>
        <dbReference type="EMBL" id="RCI07405.1"/>
    </source>
</evidence>
<feature type="region of interest" description="Disordered" evidence="1">
    <location>
        <begin position="1"/>
        <end position="69"/>
    </location>
</feature>
<evidence type="ECO:0000256" key="1">
    <source>
        <dbReference type="SAM" id="MobiDB-lite"/>
    </source>
</evidence>
<protein>
    <submittedName>
        <fullName evidence="2">Uncharacterized protein</fullName>
    </submittedName>
</protein>
<dbReference type="Proteomes" id="UP000253664">
    <property type="component" value="Unassembled WGS sequence"/>
</dbReference>
<gene>
    <name evidence="2" type="ORF">L249_4508</name>
</gene>
<comment type="caution">
    <text evidence="2">The sequence shown here is derived from an EMBL/GenBank/DDBJ whole genome shotgun (WGS) entry which is preliminary data.</text>
</comment>
<organism evidence="2 3">
    <name type="scientific">Ophiocordyceps polyrhachis-furcata BCC 54312</name>
    <dbReference type="NCBI Taxonomy" id="1330021"/>
    <lineage>
        <taxon>Eukaryota</taxon>
        <taxon>Fungi</taxon>
        <taxon>Dikarya</taxon>
        <taxon>Ascomycota</taxon>
        <taxon>Pezizomycotina</taxon>
        <taxon>Sordariomycetes</taxon>
        <taxon>Hypocreomycetidae</taxon>
        <taxon>Hypocreales</taxon>
        <taxon>Ophiocordycipitaceae</taxon>
        <taxon>Ophiocordyceps</taxon>
    </lineage>
</organism>
<accession>A0A367KYZ8</accession>
<reference evidence="2 3" key="1">
    <citation type="journal article" date="2015" name="BMC Genomics">
        <title>Insights from the genome of Ophiocordyceps polyrhachis-furcata to pathogenicity and host specificity in insect fungi.</title>
        <authorList>
            <person name="Wichadakul D."/>
            <person name="Kobmoo N."/>
            <person name="Ingsriswang S."/>
            <person name="Tangphatsornruang S."/>
            <person name="Chantasingh D."/>
            <person name="Luangsa-ard J.J."/>
            <person name="Eurwilaichitr L."/>
        </authorList>
    </citation>
    <scope>NUCLEOTIDE SEQUENCE [LARGE SCALE GENOMIC DNA]</scope>
    <source>
        <strain evidence="2 3">BCC 54312</strain>
    </source>
</reference>
<sequence length="177" mass="18978">MENIEGGTNPDSAAGASTQPNQELTERLQLKRPWADSESEKQDDMVNIKEGMDQMDIDPKTSGTDSENYVLEKQQGEMPDIFGGGDGGWVLTLERLSSFSSSPSHPIPSHPIPAHPIPSHPIPSHPIPAHPIPSHPIPSQPIPSHPIPSHPIPSQPIPSHPIPSHPSPSHPIPSALS</sequence>
<feature type="compositionally biased region" description="Basic and acidic residues" evidence="1">
    <location>
        <begin position="24"/>
        <end position="52"/>
    </location>
</feature>
<keyword evidence="3" id="KW-1185">Reference proteome</keyword>
<name>A0A367KYZ8_9HYPO</name>
<feature type="region of interest" description="Disordered" evidence="1">
    <location>
        <begin position="98"/>
        <end position="177"/>
    </location>
</feature>
<proteinExistence type="predicted"/>
<feature type="compositionally biased region" description="Polar residues" evidence="1">
    <location>
        <begin position="9"/>
        <end position="23"/>
    </location>
</feature>
<dbReference type="EMBL" id="LKCN02000030">
    <property type="protein sequence ID" value="RCI07405.1"/>
    <property type="molecule type" value="Genomic_DNA"/>
</dbReference>
<dbReference type="AlphaFoldDB" id="A0A367KYZ8"/>
<feature type="compositionally biased region" description="Pro residues" evidence="1">
    <location>
        <begin position="105"/>
        <end position="171"/>
    </location>
</feature>